<gene>
    <name evidence="1" type="ORF">NCI01_14675</name>
</gene>
<evidence type="ECO:0000313" key="1">
    <source>
        <dbReference type="EMBL" id="MCP3423046.1"/>
    </source>
</evidence>
<dbReference type="Proteomes" id="UP001204524">
    <property type="component" value="Unassembled WGS sequence"/>
</dbReference>
<dbReference type="RefSeq" id="WP_254182243.1">
    <property type="nucleotide sequence ID" value="NZ_JANARS010000006.1"/>
</dbReference>
<name>A0ABT1KZ36_9ACTN</name>
<reference evidence="1 2" key="1">
    <citation type="submission" date="2022-06" db="EMBL/GenBank/DDBJ databases">
        <authorList>
            <person name="So Y."/>
        </authorList>
    </citation>
    <scope>NUCLEOTIDE SEQUENCE [LARGE SCALE GENOMIC DNA]</scope>
    <source>
        <strain evidence="1 2">STR3</strain>
    </source>
</reference>
<evidence type="ECO:0000313" key="2">
    <source>
        <dbReference type="Proteomes" id="UP001204524"/>
    </source>
</evidence>
<proteinExistence type="predicted"/>
<keyword evidence="2" id="KW-1185">Reference proteome</keyword>
<protein>
    <submittedName>
        <fullName evidence="1">Uncharacterized protein</fullName>
    </submittedName>
</protein>
<comment type="caution">
    <text evidence="1">The sequence shown here is derived from an EMBL/GenBank/DDBJ whole genome shotgun (WGS) entry which is preliminary data.</text>
</comment>
<organism evidence="1 2">
    <name type="scientific">Nocardioides pinisoli</name>
    <dbReference type="NCBI Taxonomy" id="2950279"/>
    <lineage>
        <taxon>Bacteria</taxon>
        <taxon>Bacillati</taxon>
        <taxon>Actinomycetota</taxon>
        <taxon>Actinomycetes</taxon>
        <taxon>Propionibacteriales</taxon>
        <taxon>Nocardioidaceae</taxon>
        <taxon>Nocardioides</taxon>
    </lineage>
</organism>
<dbReference type="EMBL" id="JANARS010000006">
    <property type="protein sequence ID" value="MCP3423046.1"/>
    <property type="molecule type" value="Genomic_DNA"/>
</dbReference>
<accession>A0ABT1KZ36</accession>
<sequence>MPYAPAPSPPDPVRVLVEDVPDLAERVRVAARRARASARAVELVEPTVPACDHEERARVIRRMDEALDVARRAAPGLQIRVGSPVEPPRPRRAT</sequence>